<dbReference type="OrthoDB" id="4505928at2759"/>
<evidence type="ECO:0000256" key="1">
    <source>
        <dbReference type="SAM" id="Coils"/>
    </source>
</evidence>
<protein>
    <recommendedName>
        <fullName evidence="5">BZIP domain-containing protein</fullName>
    </recommendedName>
</protein>
<dbReference type="EMBL" id="MU004195">
    <property type="protein sequence ID" value="KAF2491483.1"/>
    <property type="molecule type" value="Genomic_DNA"/>
</dbReference>
<dbReference type="Proteomes" id="UP000799750">
    <property type="component" value="Unassembled WGS sequence"/>
</dbReference>
<feature type="region of interest" description="Disordered" evidence="2">
    <location>
        <begin position="1"/>
        <end position="23"/>
    </location>
</feature>
<sequence length="243" mass="27314">MPPTINTLDKPASHPVKKRNTVSPAHTLTRVRNNQRRHRERRRDYIASLEQSLEDANKAMEEIKKELEFSRVELERWRSGVVVRVESGYIPSRHNINTSKDLASEAPAFEIPDVVCHQQLPVLPEACLQQCQLQNPQCAFPPPSSTSAPTLSLDIPYTEDPELLALMSSNSSSCISFPAKGHESTTPCTQAYVLISQQNFRGLDAHTIRSWLYEGFRQAQNQNEGCSVDNKLLFGLLDFISGV</sequence>
<accession>A0A6A6QIK2</accession>
<keyword evidence="4" id="KW-1185">Reference proteome</keyword>
<feature type="coiled-coil region" evidence="1">
    <location>
        <begin position="46"/>
        <end position="73"/>
    </location>
</feature>
<keyword evidence="1" id="KW-0175">Coiled coil</keyword>
<dbReference type="Gene3D" id="1.20.5.170">
    <property type="match status" value="1"/>
</dbReference>
<reference evidence="3" key="1">
    <citation type="journal article" date="2020" name="Stud. Mycol.">
        <title>101 Dothideomycetes genomes: a test case for predicting lifestyles and emergence of pathogens.</title>
        <authorList>
            <person name="Haridas S."/>
            <person name="Albert R."/>
            <person name="Binder M."/>
            <person name="Bloem J."/>
            <person name="Labutti K."/>
            <person name="Salamov A."/>
            <person name="Andreopoulos B."/>
            <person name="Baker S."/>
            <person name="Barry K."/>
            <person name="Bills G."/>
            <person name="Bluhm B."/>
            <person name="Cannon C."/>
            <person name="Castanera R."/>
            <person name="Culley D."/>
            <person name="Daum C."/>
            <person name="Ezra D."/>
            <person name="Gonzalez J."/>
            <person name="Henrissat B."/>
            <person name="Kuo A."/>
            <person name="Liang C."/>
            <person name="Lipzen A."/>
            <person name="Lutzoni F."/>
            <person name="Magnuson J."/>
            <person name="Mondo S."/>
            <person name="Nolan M."/>
            <person name="Ohm R."/>
            <person name="Pangilinan J."/>
            <person name="Park H.-J."/>
            <person name="Ramirez L."/>
            <person name="Alfaro M."/>
            <person name="Sun H."/>
            <person name="Tritt A."/>
            <person name="Yoshinaga Y."/>
            <person name="Zwiers L.-H."/>
            <person name="Turgeon B."/>
            <person name="Goodwin S."/>
            <person name="Spatafora J."/>
            <person name="Crous P."/>
            <person name="Grigoriev I."/>
        </authorList>
    </citation>
    <scope>NUCLEOTIDE SEQUENCE</scope>
    <source>
        <strain evidence="3">CBS 269.34</strain>
    </source>
</reference>
<dbReference type="PANTHER" id="PTHR42070:SF1">
    <property type="entry name" value="FILAMENT ASSOCIATED PROTEIN, PUTATIVE (AFU_ORTHOLOGUE AFUA_8G06630)-RELATED"/>
    <property type="match status" value="1"/>
</dbReference>
<evidence type="ECO:0000313" key="4">
    <source>
        <dbReference type="Proteomes" id="UP000799750"/>
    </source>
</evidence>
<evidence type="ECO:0000256" key="2">
    <source>
        <dbReference type="SAM" id="MobiDB-lite"/>
    </source>
</evidence>
<evidence type="ECO:0000313" key="3">
    <source>
        <dbReference type="EMBL" id="KAF2491483.1"/>
    </source>
</evidence>
<proteinExistence type="predicted"/>
<dbReference type="AlphaFoldDB" id="A0A6A6QIK2"/>
<name>A0A6A6QIK2_9PEZI</name>
<evidence type="ECO:0008006" key="5">
    <source>
        <dbReference type="Google" id="ProtNLM"/>
    </source>
</evidence>
<organism evidence="3 4">
    <name type="scientific">Lophium mytilinum</name>
    <dbReference type="NCBI Taxonomy" id="390894"/>
    <lineage>
        <taxon>Eukaryota</taxon>
        <taxon>Fungi</taxon>
        <taxon>Dikarya</taxon>
        <taxon>Ascomycota</taxon>
        <taxon>Pezizomycotina</taxon>
        <taxon>Dothideomycetes</taxon>
        <taxon>Pleosporomycetidae</taxon>
        <taxon>Mytilinidiales</taxon>
        <taxon>Mytilinidiaceae</taxon>
        <taxon>Lophium</taxon>
    </lineage>
</organism>
<gene>
    <name evidence="3" type="ORF">BU16DRAFT_119706</name>
</gene>
<dbReference type="PANTHER" id="PTHR42070">
    <property type="entry name" value="FILAMENT ASSOCIATED PROTEIN, PUTATIVE (AFU_ORTHOLOGUE AFUA_8G06630)-RELATED"/>
    <property type="match status" value="1"/>
</dbReference>